<sequence length="376" mass="39795">MRHRQTSSGAGQLAALAGAAALMLALTFFAHGLLLGLSALVIGPLPAAKTALSLSRKQAAASSQPAASADAIEPDAPAQAQPDAAAPADTSYFVALEGDDARPADAGIILEKNYPQGSGEKYIPCGTGTIKNNTRVPAAEVAAEIEGPLPFSVEWNSPEPQILIMHTHATEDYRLSAGLWFRSGDGSRTTDRSYNMCAVGRVMADTLNAAGLNTLHDETLNDYPSYTGSYANSRAVVQQYLAQYPSIKIVLDVHRDAIETENGSRMAPVCTVNGQQAAQVMIICGCDNGGSVCLPNYRQNLRFAAAWERAMESAFPGFTRPVLFSYRFYNQDLTTGSLLIEIGGHGNNLNEALYAGQLAAEGLVEALRNASPAISD</sequence>
<feature type="region of interest" description="Disordered" evidence="1">
    <location>
        <begin position="65"/>
        <end position="84"/>
    </location>
</feature>
<dbReference type="Proteomes" id="UP000220005">
    <property type="component" value="Unassembled WGS sequence"/>
</dbReference>
<dbReference type="InterPro" id="IPR010897">
    <property type="entry name" value="Spore_II_P"/>
</dbReference>
<evidence type="ECO:0000313" key="2">
    <source>
        <dbReference type="EMBL" id="PDX80041.1"/>
    </source>
</evidence>
<dbReference type="NCBIfam" id="TIGR02867">
    <property type="entry name" value="spore_II_P"/>
    <property type="match status" value="1"/>
</dbReference>
<dbReference type="RefSeq" id="WP_097840297.1">
    <property type="nucleotide sequence ID" value="NZ_NMTY01000033.1"/>
</dbReference>
<comment type="caution">
    <text evidence="2">The sequence shown here is derived from an EMBL/GenBank/DDBJ whole genome shotgun (WGS) entry which is preliminary data.</text>
</comment>
<reference evidence="2 3" key="1">
    <citation type="journal article" date="2017" name="Front. Microbiol.">
        <title>New Insights into the Diversity of the Genus Faecalibacterium.</title>
        <authorList>
            <person name="Benevides L."/>
            <person name="Burman S."/>
            <person name="Martin R."/>
            <person name="Robert V."/>
            <person name="Thomas M."/>
            <person name="Miquel S."/>
            <person name="Chain F."/>
            <person name="Sokol H."/>
            <person name="Bermudez-Humaran L.G."/>
            <person name="Morrison M."/>
            <person name="Langella P."/>
            <person name="Azevedo V.A."/>
            <person name="Chatel J.M."/>
            <person name="Soares S."/>
        </authorList>
    </citation>
    <scope>NUCLEOTIDE SEQUENCE [LARGE SCALE GENOMIC DNA]</scope>
    <source>
        <strain evidence="2 3">CNCM I 4575</strain>
    </source>
</reference>
<dbReference type="EMBL" id="NMTY01000033">
    <property type="protein sequence ID" value="PDX80041.1"/>
    <property type="molecule type" value="Genomic_DNA"/>
</dbReference>
<dbReference type="AlphaFoldDB" id="A0A2A7ALY6"/>
<organism evidence="2 3">
    <name type="scientific">Faecalibacterium prausnitzii</name>
    <dbReference type="NCBI Taxonomy" id="853"/>
    <lineage>
        <taxon>Bacteria</taxon>
        <taxon>Bacillati</taxon>
        <taxon>Bacillota</taxon>
        <taxon>Clostridia</taxon>
        <taxon>Eubacteriales</taxon>
        <taxon>Oscillospiraceae</taxon>
        <taxon>Faecalibacterium</taxon>
    </lineage>
</organism>
<protein>
    <submittedName>
        <fullName evidence="2">Stage II sporulation protein P</fullName>
    </submittedName>
</protein>
<accession>A0A2A7ALY6</accession>
<proteinExistence type="predicted"/>
<gene>
    <name evidence="2" type="ORF">CGS58_14080</name>
</gene>
<name>A0A2A7ALY6_9FIRM</name>
<evidence type="ECO:0000256" key="1">
    <source>
        <dbReference type="SAM" id="MobiDB-lite"/>
    </source>
</evidence>
<evidence type="ECO:0000313" key="3">
    <source>
        <dbReference type="Proteomes" id="UP000220005"/>
    </source>
</evidence>
<dbReference type="Pfam" id="PF07454">
    <property type="entry name" value="SpoIIP"/>
    <property type="match status" value="1"/>
</dbReference>